<dbReference type="InterPro" id="IPR004843">
    <property type="entry name" value="Calcineurin-like_PHP"/>
</dbReference>
<evidence type="ECO:0000256" key="10">
    <source>
        <dbReference type="ARBA" id="ARBA00022801"/>
    </source>
</evidence>
<dbReference type="PANTHER" id="PTHR10139">
    <property type="entry name" value="DOUBLE-STRAND BREAK REPAIR PROTEIN MRE11"/>
    <property type="match status" value="1"/>
</dbReference>
<feature type="region of interest" description="Disordered" evidence="19">
    <location>
        <begin position="508"/>
        <end position="738"/>
    </location>
</feature>
<evidence type="ECO:0000256" key="4">
    <source>
        <dbReference type="ARBA" id="ARBA00009028"/>
    </source>
</evidence>
<evidence type="ECO:0000256" key="16">
    <source>
        <dbReference type="PIRNR" id="PIRNR000882"/>
    </source>
</evidence>
<comment type="caution">
    <text evidence="21">The sequence shown here is derived from an EMBL/GenBank/DDBJ whole genome shotgun (WGS) entry which is preliminary data.</text>
</comment>
<keyword evidence="10 16" id="KW-0378">Hydrolase</keyword>
<dbReference type="GO" id="GO:0030870">
    <property type="term" value="C:Mre11 complex"/>
    <property type="evidence" value="ECO:0007669"/>
    <property type="project" value="UniProtKB-UniRule"/>
</dbReference>
<dbReference type="GO" id="GO:0008296">
    <property type="term" value="F:3'-5'-DNA exonuclease activity"/>
    <property type="evidence" value="ECO:0007669"/>
    <property type="project" value="InterPro"/>
</dbReference>
<keyword evidence="13 16" id="KW-0464">Manganese</keyword>
<dbReference type="GO" id="GO:0000724">
    <property type="term" value="P:double-strand break repair via homologous recombination"/>
    <property type="evidence" value="ECO:0007669"/>
    <property type="project" value="TreeGrafter"/>
</dbReference>
<dbReference type="AlphaFoldDB" id="A0A8H7URQ6"/>
<evidence type="ECO:0000256" key="7">
    <source>
        <dbReference type="ARBA" id="ARBA00022723"/>
    </source>
</evidence>
<feature type="active site" description="Proton donor" evidence="17">
    <location>
        <position position="137"/>
    </location>
</feature>
<dbReference type="SUPFAM" id="SSF56300">
    <property type="entry name" value="Metallo-dependent phosphatases"/>
    <property type="match status" value="1"/>
</dbReference>
<keyword evidence="15 16" id="KW-0469">Meiosis</keyword>
<evidence type="ECO:0000256" key="9">
    <source>
        <dbReference type="ARBA" id="ARBA00022763"/>
    </source>
</evidence>
<dbReference type="InterPro" id="IPR041796">
    <property type="entry name" value="Mre11_N"/>
</dbReference>
<evidence type="ECO:0000256" key="19">
    <source>
        <dbReference type="SAM" id="MobiDB-lite"/>
    </source>
</evidence>
<dbReference type="Proteomes" id="UP000650833">
    <property type="component" value="Unassembled WGS sequence"/>
</dbReference>
<keyword evidence="9 16" id="KW-0227">DNA damage</keyword>
<evidence type="ECO:0000256" key="3">
    <source>
        <dbReference type="ARBA" id="ARBA00004286"/>
    </source>
</evidence>
<protein>
    <recommendedName>
        <fullName evidence="16">Double-strand break repair protein</fullName>
    </recommendedName>
</protein>
<feature type="compositionally biased region" description="Low complexity" evidence="19">
    <location>
        <begin position="609"/>
        <end position="621"/>
    </location>
</feature>
<dbReference type="OrthoDB" id="30417at2759"/>
<dbReference type="InterPro" id="IPR007281">
    <property type="entry name" value="Mre11_DNA-bd"/>
</dbReference>
<dbReference type="FunFam" id="3.60.21.10:FF:000011">
    <property type="entry name" value="Double-strand break repair protein"/>
    <property type="match status" value="1"/>
</dbReference>
<dbReference type="PANTHER" id="PTHR10139:SF1">
    <property type="entry name" value="DOUBLE-STRAND BREAK REPAIR PROTEIN MRE11"/>
    <property type="match status" value="1"/>
</dbReference>
<accession>A0A8H7URQ6</accession>
<dbReference type="GO" id="GO:0042138">
    <property type="term" value="P:meiotic DNA double-strand break formation"/>
    <property type="evidence" value="ECO:0007669"/>
    <property type="project" value="TreeGrafter"/>
</dbReference>
<evidence type="ECO:0000256" key="12">
    <source>
        <dbReference type="ARBA" id="ARBA00023204"/>
    </source>
</evidence>
<keyword evidence="8 16" id="KW-0255">Endonuclease</keyword>
<evidence type="ECO:0000259" key="20">
    <source>
        <dbReference type="SMART" id="SM01347"/>
    </source>
</evidence>
<proteinExistence type="inferred from homology"/>
<keyword evidence="14 16" id="KW-0539">Nucleus</keyword>
<dbReference type="EMBL" id="JAEPRC010000493">
    <property type="protein sequence ID" value="KAG2196116.1"/>
    <property type="molecule type" value="Genomic_DNA"/>
</dbReference>
<evidence type="ECO:0000256" key="1">
    <source>
        <dbReference type="ARBA" id="ARBA00001936"/>
    </source>
</evidence>
<feature type="domain" description="Mre11 DNA-binding" evidence="20">
    <location>
        <begin position="298"/>
        <end position="470"/>
    </location>
</feature>
<dbReference type="PIRSF" id="PIRSF000882">
    <property type="entry name" value="DSB_repair_MRE11"/>
    <property type="match status" value="1"/>
</dbReference>
<comment type="similarity">
    <text evidence="4 16 18">Belongs to the MRE11/RAD32 family.</text>
</comment>
<evidence type="ECO:0000256" key="18">
    <source>
        <dbReference type="RuleBase" id="RU003447"/>
    </source>
</evidence>
<dbReference type="GO" id="GO:0030145">
    <property type="term" value="F:manganese ion binding"/>
    <property type="evidence" value="ECO:0007669"/>
    <property type="project" value="UniProtKB-UniRule"/>
</dbReference>
<keyword evidence="7" id="KW-0479">Metal-binding</keyword>
<dbReference type="InterPro" id="IPR003701">
    <property type="entry name" value="Mre11"/>
</dbReference>
<feature type="compositionally biased region" description="Polar residues" evidence="19">
    <location>
        <begin position="554"/>
        <end position="577"/>
    </location>
</feature>
<dbReference type="GO" id="GO:0006303">
    <property type="term" value="P:double-strand break repair via nonhomologous end joining"/>
    <property type="evidence" value="ECO:0007669"/>
    <property type="project" value="TreeGrafter"/>
</dbReference>
<dbReference type="GO" id="GO:0007095">
    <property type="term" value="P:mitotic G2 DNA damage checkpoint signaling"/>
    <property type="evidence" value="ECO:0007669"/>
    <property type="project" value="TreeGrafter"/>
</dbReference>
<evidence type="ECO:0000313" key="21">
    <source>
        <dbReference type="EMBL" id="KAG2196116.1"/>
    </source>
</evidence>
<evidence type="ECO:0000313" key="22">
    <source>
        <dbReference type="Proteomes" id="UP000650833"/>
    </source>
</evidence>
<feature type="compositionally biased region" description="Gly residues" evidence="19">
    <location>
        <begin position="589"/>
        <end position="602"/>
    </location>
</feature>
<dbReference type="Pfam" id="PF04152">
    <property type="entry name" value="Mre11_DNA_bind"/>
    <property type="match status" value="1"/>
</dbReference>
<evidence type="ECO:0000256" key="11">
    <source>
        <dbReference type="ARBA" id="ARBA00022839"/>
    </source>
</evidence>
<dbReference type="InterPro" id="IPR038487">
    <property type="entry name" value="Mre11_capping_dom"/>
</dbReference>
<comment type="subcellular location">
    <subcellularLocation>
        <location evidence="3">Chromosome</location>
    </subcellularLocation>
    <subcellularLocation>
        <location evidence="2 16">Nucleus</location>
    </subcellularLocation>
</comment>
<evidence type="ECO:0000256" key="17">
    <source>
        <dbReference type="PIRSR" id="PIRSR000882-1"/>
    </source>
</evidence>
<feature type="compositionally biased region" description="Low complexity" evidence="19">
    <location>
        <begin position="668"/>
        <end position="681"/>
    </location>
</feature>
<keyword evidence="22" id="KW-1185">Reference proteome</keyword>
<name>A0A8H7URQ6_9FUNG</name>
<keyword evidence="6 16" id="KW-0540">Nuclease</keyword>
<reference evidence="21" key="1">
    <citation type="submission" date="2020-12" db="EMBL/GenBank/DDBJ databases">
        <title>Metabolic potential, ecology and presence of endohyphal bacteria is reflected in genomic diversity of Mucoromycotina.</title>
        <authorList>
            <person name="Muszewska A."/>
            <person name="Okrasinska A."/>
            <person name="Steczkiewicz K."/>
            <person name="Drgas O."/>
            <person name="Orlowska M."/>
            <person name="Perlinska-Lenart U."/>
            <person name="Aleksandrzak-Piekarczyk T."/>
            <person name="Szatraj K."/>
            <person name="Zielenkiewicz U."/>
            <person name="Pilsyk S."/>
            <person name="Malc E."/>
            <person name="Mieczkowski P."/>
            <person name="Kruszewska J.S."/>
            <person name="Biernat P."/>
            <person name="Pawlowska J."/>
        </authorList>
    </citation>
    <scope>NUCLEOTIDE SEQUENCE</scope>
    <source>
        <strain evidence="21">CBS 226.32</strain>
    </source>
</reference>
<evidence type="ECO:0000256" key="15">
    <source>
        <dbReference type="ARBA" id="ARBA00023254"/>
    </source>
</evidence>
<evidence type="ECO:0000256" key="13">
    <source>
        <dbReference type="ARBA" id="ARBA00023211"/>
    </source>
</evidence>
<organism evidence="21 22">
    <name type="scientific">Mucor plumbeus</name>
    <dbReference type="NCBI Taxonomy" id="97098"/>
    <lineage>
        <taxon>Eukaryota</taxon>
        <taxon>Fungi</taxon>
        <taxon>Fungi incertae sedis</taxon>
        <taxon>Mucoromycota</taxon>
        <taxon>Mucoromycotina</taxon>
        <taxon>Mucoromycetes</taxon>
        <taxon>Mucorales</taxon>
        <taxon>Mucorineae</taxon>
        <taxon>Mucoraceae</taxon>
        <taxon>Mucor</taxon>
    </lineage>
</organism>
<keyword evidence="11 16" id="KW-0269">Exonuclease</keyword>
<feature type="compositionally biased region" description="Basic and acidic residues" evidence="19">
    <location>
        <begin position="508"/>
        <end position="521"/>
    </location>
</feature>
<dbReference type="GO" id="GO:0000723">
    <property type="term" value="P:telomere maintenance"/>
    <property type="evidence" value="ECO:0007669"/>
    <property type="project" value="TreeGrafter"/>
</dbReference>
<dbReference type="NCBIfam" id="TIGR00583">
    <property type="entry name" value="mre11"/>
    <property type="match status" value="1"/>
</dbReference>
<feature type="compositionally biased region" description="Acidic residues" evidence="19">
    <location>
        <begin position="632"/>
        <end position="651"/>
    </location>
</feature>
<dbReference type="GO" id="GO:0097552">
    <property type="term" value="P:mitochondrial double-strand break repair via homologous recombination"/>
    <property type="evidence" value="ECO:0007669"/>
    <property type="project" value="TreeGrafter"/>
</dbReference>
<feature type="compositionally biased region" description="Basic and acidic residues" evidence="19">
    <location>
        <begin position="693"/>
        <end position="703"/>
    </location>
</feature>
<dbReference type="GO" id="GO:0031573">
    <property type="term" value="P:mitotic intra-S DNA damage checkpoint signaling"/>
    <property type="evidence" value="ECO:0007669"/>
    <property type="project" value="TreeGrafter"/>
</dbReference>
<comment type="cofactor">
    <cofactor evidence="1 16">
        <name>Mn(2+)</name>
        <dbReference type="ChEBI" id="CHEBI:29035"/>
    </cofactor>
</comment>
<comment type="function">
    <text evidence="16">Core component of the MRN complex, which plays a central role in double-strand break (DSB) repair, DNA recombination, maintenance of telomere integrity and meiosis. The MRN complex is involved in the repair of DNA double-strand breaks (DSBs) via homologous recombination (HR), an error-free mechanism which primarily occurs during S and G2 phases. The complex (1) mediates the end resection of damaged DNA, which generates proper single-stranded DNA, a key initial steps in HR, and is (2) required for the recruitment of other repair factors and efficient activation of ATM and ATR upon DNA damage. Within the MRN complex, MRE11 possesses both single-strand endonuclease activity and double-strand-specific 3'-5' exonuclease activity. MRE11 first endonucleolytically cleaves the 5' strand at DNA DSB ends to prevent non-homologous end joining (NHEJ) and licence HR. It then generates a single-stranded DNA gap via 3' to 5' exonucleolytic degradation, which is required for single-strand invasion and recombination.</text>
</comment>
<dbReference type="Gene3D" id="3.60.21.10">
    <property type="match status" value="1"/>
</dbReference>
<evidence type="ECO:0000256" key="2">
    <source>
        <dbReference type="ARBA" id="ARBA00004123"/>
    </source>
</evidence>
<evidence type="ECO:0000256" key="5">
    <source>
        <dbReference type="ARBA" id="ARBA00022454"/>
    </source>
</evidence>
<dbReference type="Gene3D" id="3.30.110.110">
    <property type="entry name" value="Mre11, capping domain"/>
    <property type="match status" value="1"/>
</dbReference>
<evidence type="ECO:0000256" key="6">
    <source>
        <dbReference type="ARBA" id="ARBA00022722"/>
    </source>
</evidence>
<keyword evidence="5" id="KW-0158">Chromosome</keyword>
<dbReference type="InterPro" id="IPR029052">
    <property type="entry name" value="Metallo-depent_PP-like"/>
</dbReference>
<dbReference type="Pfam" id="PF00149">
    <property type="entry name" value="Metallophos"/>
    <property type="match status" value="1"/>
</dbReference>
<evidence type="ECO:0000256" key="8">
    <source>
        <dbReference type="ARBA" id="ARBA00022759"/>
    </source>
</evidence>
<dbReference type="GO" id="GO:0035861">
    <property type="term" value="C:site of double-strand break"/>
    <property type="evidence" value="ECO:0007669"/>
    <property type="project" value="TreeGrafter"/>
</dbReference>
<gene>
    <name evidence="21" type="ORF">INT46_005313</name>
</gene>
<keyword evidence="12 16" id="KW-0234">DNA repair</keyword>
<evidence type="ECO:0000256" key="14">
    <source>
        <dbReference type="ARBA" id="ARBA00023242"/>
    </source>
</evidence>
<dbReference type="CDD" id="cd00840">
    <property type="entry name" value="MPP_Mre11_N"/>
    <property type="match status" value="1"/>
</dbReference>
<dbReference type="SMART" id="SM01347">
    <property type="entry name" value="Mre11_DNA_bind"/>
    <property type="match status" value="1"/>
</dbReference>
<dbReference type="GO" id="GO:0000014">
    <property type="term" value="F:single-stranded DNA endodeoxyribonuclease activity"/>
    <property type="evidence" value="ECO:0007669"/>
    <property type="project" value="TreeGrafter"/>
</dbReference>
<sequence>MSQESTTSVVAPFNEDEFEDVFKILIATDNHIGYLERDPIRGQDSFQTFEEILQIAELEQVDFVLLGGDLFHHNRPTRSCLYQTMKMLRRHCFGERTSKVWISSDQSVNFADEFCTANYLDDNFNIKMPVFSIHGNHDDPSGVGNLCALNLLQVSGLVNYFGASQSIEDVNIHPIVMRKGNSSLALYGLGNIRDERLHRQWRSGHVNFERGSEEDCFNLFVFHQNRARHGPTSHIPEEFIDGFIDLVFWGHEHECRIVPEGFEKFDVIQPGSSVATSLSEGESRQKHVGLLSIKGKDFSLDKIRLKTTRPLQFATVILSQIEGLNRSDTKAIQTHLEGVVESLIEKARLDWEEQQQQSPYQLPLEDPDMEMPMPLVRIRVDYSGGYETFNPQQFGQKFIDRVANPKDILKFQRTQTRTNVAKPSEMISDLNTAIPERLDTLRVEDLVNELLSRDLFILPETGLEEAVMSLVEKSDKEAIRTFVTKSVAQTRATITVIPEDLSLDYVKRKSAESKESQDQPRRQYGNAVPPTQEMRGNTTHVNNDSDDDLMADIRSQQSRSTTASVSGSQSQRTLDSFTTNTTTARGRGSRGGAARGTRGGSTRGRKRGSSTTSTTITTTTDSRQRKRRIQQDSDEEGQNYISEVDDDDNDDISASTSTAKKTRKNTNTRHAASNAAATTSSYVISDDSEGEQDNIHRTNKRPESASSPSASPPPPPLPSSVEQNKRRRVLPGSFSSKR</sequence>